<dbReference type="Gene3D" id="3.40.1010.10">
    <property type="entry name" value="Cobalt-precorrin-4 Transmethylase, Domain 1"/>
    <property type="match status" value="1"/>
</dbReference>
<dbReference type="InterPro" id="IPR036518">
    <property type="entry name" value="CobE/GbiG_C_sf"/>
</dbReference>
<accession>A0A7C0YAQ5</accession>
<dbReference type="PROSITE" id="PS00840">
    <property type="entry name" value="SUMT_2"/>
    <property type="match status" value="1"/>
</dbReference>
<keyword evidence="3" id="KW-0169">Cobalamin biosynthesis</keyword>
<dbReference type="EMBL" id="DQWS01000088">
    <property type="protein sequence ID" value="HDD52878.1"/>
    <property type="molecule type" value="Genomic_DNA"/>
</dbReference>
<dbReference type="GO" id="GO:0032259">
    <property type="term" value="P:methylation"/>
    <property type="evidence" value="ECO:0007669"/>
    <property type="project" value="UniProtKB-KW"/>
</dbReference>
<feature type="domain" description="Tetrapyrrole methylase" evidence="8">
    <location>
        <begin position="13"/>
        <end position="218"/>
    </location>
</feature>
<dbReference type="PROSITE" id="PS00839">
    <property type="entry name" value="SUMT_1"/>
    <property type="match status" value="1"/>
</dbReference>
<dbReference type="PANTHER" id="PTHR45790:SF4">
    <property type="entry name" value="COBALT-PRECORRIN-4 C(11)-METHYLTRANSFERASE"/>
    <property type="match status" value="1"/>
</dbReference>
<dbReference type="InterPro" id="IPR000878">
    <property type="entry name" value="4pyrrol_Mease"/>
</dbReference>
<evidence type="ECO:0000256" key="4">
    <source>
        <dbReference type="ARBA" id="ARBA00022603"/>
    </source>
</evidence>
<protein>
    <recommendedName>
        <fullName evidence="12">Precorrin-4 C(11)-methyltransferase</fullName>
    </recommendedName>
</protein>
<dbReference type="InterPro" id="IPR014776">
    <property type="entry name" value="4pyrrole_Mease_sub2"/>
</dbReference>
<feature type="domain" description="Cobalamin synthesis G N-terminal" evidence="10">
    <location>
        <begin position="299"/>
        <end position="376"/>
    </location>
</feature>
<evidence type="ECO:0000256" key="3">
    <source>
        <dbReference type="ARBA" id="ARBA00022573"/>
    </source>
</evidence>
<dbReference type="AlphaFoldDB" id="A0A7C0YAQ5"/>
<dbReference type="Gene3D" id="3.40.50.11220">
    <property type="match status" value="1"/>
</dbReference>
<dbReference type="PANTHER" id="PTHR45790">
    <property type="entry name" value="SIROHEME SYNTHASE-RELATED"/>
    <property type="match status" value="1"/>
</dbReference>
<organism evidence="11">
    <name type="scientific">Thermosulfidibacter takaii</name>
    <dbReference type="NCBI Taxonomy" id="412593"/>
    <lineage>
        <taxon>Bacteria</taxon>
        <taxon>Pseudomonadati</taxon>
        <taxon>Thermosulfidibacterota</taxon>
        <taxon>Thermosulfidibacteria</taxon>
        <taxon>Thermosulfidibacterales</taxon>
        <taxon>Thermosulfidibacteraceae</taxon>
    </lineage>
</organism>
<dbReference type="InterPro" id="IPR003043">
    <property type="entry name" value="Uropor_MeTrfase_CS"/>
</dbReference>
<keyword evidence="6" id="KW-0949">S-adenosyl-L-methionine</keyword>
<dbReference type="GO" id="GO:0046026">
    <property type="term" value="F:precorrin-4 C11-methyltransferase activity"/>
    <property type="evidence" value="ECO:0007669"/>
    <property type="project" value="InterPro"/>
</dbReference>
<dbReference type="GO" id="GO:0009236">
    <property type="term" value="P:cobalamin biosynthetic process"/>
    <property type="evidence" value="ECO:0007669"/>
    <property type="project" value="UniProtKB-UniPathway"/>
</dbReference>
<comment type="similarity">
    <text evidence="2 7">Belongs to the precorrin methyltransferase family.</text>
</comment>
<evidence type="ECO:0000256" key="6">
    <source>
        <dbReference type="ARBA" id="ARBA00022691"/>
    </source>
</evidence>
<comment type="caution">
    <text evidence="11">The sequence shown here is derived from an EMBL/GenBank/DDBJ whole genome shotgun (WGS) entry which is preliminary data.</text>
</comment>
<dbReference type="CDD" id="cd11641">
    <property type="entry name" value="Precorrin-4_C11-MT"/>
    <property type="match status" value="1"/>
</dbReference>
<dbReference type="Gene3D" id="3.30.420.180">
    <property type="entry name" value="CobE/GbiG C-terminal domain"/>
    <property type="match status" value="1"/>
</dbReference>
<evidence type="ECO:0000256" key="7">
    <source>
        <dbReference type="RuleBase" id="RU003960"/>
    </source>
</evidence>
<dbReference type="Proteomes" id="UP000885690">
    <property type="component" value="Unassembled WGS sequence"/>
</dbReference>
<sequence>MCGECAGGSKAVVYVVGAGPGDPSLLTLRGRELLAGAQLVVYAGSLVNHQILRFAPKGCEFINSYGKSLGELVDAMTRAALEGKRVVRLASGDPSLYGSLREMKEELEARGVRVKVVPGISSLFAAAAALAEEYTQPGGGQSLVVTRLSGRTPVRPQESLERFAATGSSLALFLSVDRASEISARCLRGGLPPSTPVAVVYKASWPEEKVWWTTLKDLPSVVEGEGLKGSALVLVLPYHARRGGRSHLYGGGTKRAKAPPFAPVILPVTFTAARGVVDALLSVFPRARLEKEGRLSSRVKQVWREGAPLIIVGPVGVAVRVVAPLLKKKTSDPPVVVVDIAGAFVVCLTGGHHGGNALTLEVARALGAVPVITTGTQVLGVPSLEELALERGFFIHPETNALLFNKAMVEKREVYALGLGWRRGTSREELEEAFVTFWKDTGLSHSPHLLATAKVKEKEAQEVLLPLAKRLGTALVVVPDEVLNAFPGPTSSRAADKLGVVGVAEPAALAVLPQGELVIPKRAVGKVTLALARGRVEVRGCFGK</sequence>
<evidence type="ECO:0000256" key="2">
    <source>
        <dbReference type="ARBA" id="ARBA00005879"/>
    </source>
</evidence>
<feature type="domain" description="CobE/GbiG C-terminal" evidence="9">
    <location>
        <begin position="416"/>
        <end position="532"/>
    </location>
</feature>
<evidence type="ECO:0000256" key="5">
    <source>
        <dbReference type="ARBA" id="ARBA00022679"/>
    </source>
</evidence>
<gene>
    <name evidence="11" type="ORF">ENF32_02260</name>
</gene>
<evidence type="ECO:0000259" key="10">
    <source>
        <dbReference type="Pfam" id="PF11760"/>
    </source>
</evidence>
<dbReference type="Pfam" id="PF00590">
    <property type="entry name" value="TP_methylase"/>
    <property type="match status" value="1"/>
</dbReference>
<evidence type="ECO:0000259" key="9">
    <source>
        <dbReference type="Pfam" id="PF01890"/>
    </source>
</evidence>
<dbReference type="InterPro" id="IPR050161">
    <property type="entry name" value="Siro_Cobalamin_biosynth"/>
</dbReference>
<keyword evidence="4 7" id="KW-0489">Methyltransferase</keyword>
<dbReference type="Gene3D" id="3.30.950.10">
    <property type="entry name" value="Methyltransferase, Cobalt-precorrin-4 Transmethylase, Domain 2"/>
    <property type="match status" value="1"/>
</dbReference>
<dbReference type="UniPathway" id="UPA00148"/>
<name>A0A7C0YAQ5_9BACT</name>
<dbReference type="InterPro" id="IPR035996">
    <property type="entry name" value="4pyrrol_Methylase_sf"/>
</dbReference>
<dbReference type="InterPro" id="IPR021744">
    <property type="entry name" value="CbiG_N"/>
</dbReference>
<reference evidence="11" key="1">
    <citation type="journal article" date="2020" name="mSystems">
        <title>Genome- and Community-Level Interaction Insights into Carbon Utilization and Element Cycling Functions of Hydrothermarchaeota in Hydrothermal Sediment.</title>
        <authorList>
            <person name="Zhou Z."/>
            <person name="Liu Y."/>
            <person name="Xu W."/>
            <person name="Pan J."/>
            <person name="Luo Z.H."/>
            <person name="Li M."/>
        </authorList>
    </citation>
    <scope>NUCLEOTIDE SEQUENCE [LARGE SCALE GENOMIC DNA]</scope>
    <source>
        <strain evidence="11">HyVt-115</strain>
    </source>
</reference>
<dbReference type="Pfam" id="PF01890">
    <property type="entry name" value="CbiG_C"/>
    <property type="match status" value="1"/>
</dbReference>
<keyword evidence="5 7" id="KW-0808">Transferase</keyword>
<dbReference type="InterPro" id="IPR038029">
    <property type="entry name" value="GbiG_N_sf"/>
</dbReference>
<evidence type="ECO:0000259" key="8">
    <source>
        <dbReference type="Pfam" id="PF00590"/>
    </source>
</evidence>
<comment type="pathway">
    <text evidence="1">Cofactor biosynthesis; adenosylcobalamin biosynthesis.</text>
</comment>
<dbReference type="InterPro" id="IPR002750">
    <property type="entry name" value="CobE/GbiG_C"/>
</dbReference>
<dbReference type="SUPFAM" id="SSF53790">
    <property type="entry name" value="Tetrapyrrole methylase"/>
    <property type="match status" value="1"/>
</dbReference>
<evidence type="ECO:0000256" key="1">
    <source>
        <dbReference type="ARBA" id="ARBA00004953"/>
    </source>
</evidence>
<dbReference type="Pfam" id="PF11760">
    <property type="entry name" value="CbiG_N"/>
    <property type="match status" value="1"/>
</dbReference>
<dbReference type="SUPFAM" id="SSF159664">
    <property type="entry name" value="CobE/GbiG C-terminal domain-like"/>
    <property type="match status" value="1"/>
</dbReference>
<evidence type="ECO:0000313" key="11">
    <source>
        <dbReference type="EMBL" id="HDD52878.1"/>
    </source>
</evidence>
<dbReference type="InterPro" id="IPR014777">
    <property type="entry name" value="4pyrrole_Mease_sub1"/>
</dbReference>
<dbReference type="InterPro" id="IPR006362">
    <property type="entry name" value="Cbl_synth_CobM/CibF"/>
</dbReference>
<evidence type="ECO:0008006" key="12">
    <source>
        <dbReference type="Google" id="ProtNLM"/>
    </source>
</evidence>
<dbReference type="SUPFAM" id="SSF159672">
    <property type="entry name" value="CbiG N-terminal domain-like"/>
    <property type="match status" value="1"/>
</dbReference>
<proteinExistence type="inferred from homology"/>